<dbReference type="InterPro" id="IPR024344">
    <property type="entry name" value="MDMPI_metal-binding"/>
</dbReference>
<dbReference type="InterPro" id="IPR034660">
    <property type="entry name" value="DinB/YfiT-like"/>
</dbReference>
<accession>A0ABT9P891</accession>
<organism evidence="3 4">
    <name type="scientific">Kineosporia succinea</name>
    <dbReference type="NCBI Taxonomy" id="84632"/>
    <lineage>
        <taxon>Bacteria</taxon>
        <taxon>Bacillati</taxon>
        <taxon>Actinomycetota</taxon>
        <taxon>Actinomycetes</taxon>
        <taxon>Kineosporiales</taxon>
        <taxon>Kineosporiaceae</taxon>
        <taxon>Kineosporia</taxon>
    </lineage>
</organism>
<dbReference type="PANTHER" id="PTHR40758:SF1">
    <property type="entry name" value="CONSERVED PROTEIN"/>
    <property type="match status" value="1"/>
</dbReference>
<feature type="domain" description="MDMPI C-terminal" evidence="1">
    <location>
        <begin position="154"/>
        <end position="246"/>
    </location>
</feature>
<protein>
    <submittedName>
        <fullName evidence="3">Uncharacterized protein (TIGR03083 family)</fullName>
    </submittedName>
</protein>
<dbReference type="InterPro" id="IPR010872">
    <property type="entry name" value="MDMPI_C-term_domain"/>
</dbReference>
<gene>
    <name evidence="3" type="ORF">J2S57_004671</name>
</gene>
<dbReference type="Pfam" id="PF11716">
    <property type="entry name" value="MDMPI_N"/>
    <property type="match status" value="1"/>
</dbReference>
<proteinExistence type="predicted"/>
<feature type="domain" description="Mycothiol-dependent maleylpyruvate isomerase metal-binding" evidence="2">
    <location>
        <begin position="12"/>
        <end position="142"/>
    </location>
</feature>
<dbReference type="EMBL" id="JAUSQZ010000001">
    <property type="protein sequence ID" value="MDP9828922.1"/>
    <property type="molecule type" value="Genomic_DNA"/>
</dbReference>
<evidence type="ECO:0000259" key="2">
    <source>
        <dbReference type="Pfam" id="PF11716"/>
    </source>
</evidence>
<dbReference type="Proteomes" id="UP001235712">
    <property type="component" value="Unassembled WGS sequence"/>
</dbReference>
<dbReference type="SUPFAM" id="SSF109854">
    <property type="entry name" value="DinB/YfiT-like putative metalloenzymes"/>
    <property type="match status" value="1"/>
</dbReference>
<evidence type="ECO:0000313" key="4">
    <source>
        <dbReference type="Proteomes" id="UP001235712"/>
    </source>
</evidence>
<keyword evidence="4" id="KW-1185">Reference proteome</keyword>
<dbReference type="InterPro" id="IPR017517">
    <property type="entry name" value="Maleyloyr_isom"/>
</dbReference>
<dbReference type="RefSeq" id="WP_307246612.1">
    <property type="nucleotide sequence ID" value="NZ_JAUSQZ010000001.1"/>
</dbReference>
<dbReference type="Gene3D" id="1.20.120.450">
    <property type="entry name" value="dinb family like domain"/>
    <property type="match status" value="1"/>
</dbReference>
<reference evidence="3 4" key="1">
    <citation type="submission" date="2023-07" db="EMBL/GenBank/DDBJ databases">
        <title>Sequencing the genomes of 1000 actinobacteria strains.</title>
        <authorList>
            <person name="Klenk H.-P."/>
        </authorList>
    </citation>
    <scope>NUCLEOTIDE SEQUENCE [LARGE SCALE GENOMIC DNA]</scope>
    <source>
        <strain evidence="3 4">DSM 44388</strain>
    </source>
</reference>
<dbReference type="NCBIfam" id="TIGR03083">
    <property type="entry name" value="maleylpyruvate isomerase family mycothiol-dependent enzyme"/>
    <property type="match status" value="1"/>
</dbReference>
<dbReference type="Pfam" id="PF07398">
    <property type="entry name" value="MDMPI_C"/>
    <property type="match status" value="1"/>
</dbReference>
<evidence type="ECO:0000259" key="1">
    <source>
        <dbReference type="Pfam" id="PF07398"/>
    </source>
</evidence>
<comment type="caution">
    <text evidence="3">The sequence shown here is derived from an EMBL/GenBank/DDBJ whole genome shotgun (WGS) entry which is preliminary data.</text>
</comment>
<dbReference type="PANTHER" id="PTHR40758">
    <property type="entry name" value="CONSERVED PROTEIN"/>
    <property type="match status" value="1"/>
</dbReference>
<sequence>MHTPLPFSELLRLFGERSADFRAAIAAAPDLEVRVPTCPDWTLSDLARHIGERRRCWAATVAAGPDATGLVVPDDIPPMPSDRAELVAWLAEGAQQQIDALAAAGPSAPCWTWWGDSQSPRTSGAVARHQLQEISVHAYDAQLTVGPGKPLPSEVALDGVEEFQFTICANTTPWPHRPAVLDYHATEGSSWRVTLGADGVRADRLDLPASTPDVSVRGTASDLQLFCYGRLELDALQVTGDVTVIDQLVAWDPSA</sequence>
<evidence type="ECO:0000313" key="3">
    <source>
        <dbReference type="EMBL" id="MDP9828922.1"/>
    </source>
</evidence>
<name>A0ABT9P891_9ACTN</name>